<comment type="caution">
    <text evidence="1">The sequence shown here is derived from an EMBL/GenBank/DDBJ whole genome shotgun (WGS) entry which is preliminary data.</text>
</comment>
<keyword evidence="2" id="KW-1185">Reference proteome</keyword>
<organism evidence="1 2">
    <name type="scientific">Persea americana</name>
    <name type="common">Avocado</name>
    <dbReference type="NCBI Taxonomy" id="3435"/>
    <lineage>
        <taxon>Eukaryota</taxon>
        <taxon>Viridiplantae</taxon>
        <taxon>Streptophyta</taxon>
        <taxon>Embryophyta</taxon>
        <taxon>Tracheophyta</taxon>
        <taxon>Spermatophyta</taxon>
        <taxon>Magnoliopsida</taxon>
        <taxon>Magnoliidae</taxon>
        <taxon>Laurales</taxon>
        <taxon>Lauraceae</taxon>
        <taxon>Persea</taxon>
    </lineage>
</organism>
<proteinExistence type="predicted"/>
<dbReference type="EMBL" id="CM056811">
    <property type="protein sequence ID" value="KAJ8636605.1"/>
    <property type="molecule type" value="Genomic_DNA"/>
</dbReference>
<gene>
    <name evidence="1" type="ORF">MRB53_010872</name>
</gene>
<name>A0ACC2LTC3_PERAE</name>
<dbReference type="Proteomes" id="UP001234297">
    <property type="component" value="Chromosome 3"/>
</dbReference>
<evidence type="ECO:0000313" key="2">
    <source>
        <dbReference type="Proteomes" id="UP001234297"/>
    </source>
</evidence>
<evidence type="ECO:0000313" key="1">
    <source>
        <dbReference type="EMBL" id="KAJ8636605.1"/>
    </source>
</evidence>
<reference evidence="1 2" key="1">
    <citation type="journal article" date="2022" name="Hortic Res">
        <title>A haplotype resolved chromosomal level avocado genome allows analysis of novel avocado genes.</title>
        <authorList>
            <person name="Nath O."/>
            <person name="Fletcher S.J."/>
            <person name="Hayward A."/>
            <person name="Shaw L.M."/>
            <person name="Masouleh A.K."/>
            <person name="Furtado A."/>
            <person name="Henry R.J."/>
            <person name="Mitter N."/>
        </authorList>
    </citation>
    <scope>NUCLEOTIDE SEQUENCE [LARGE SCALE GENOMIC DNA]</scope>
    <source>
        <strain evidence="2">cv. Hass</strain>
    </source>
</reference>
<sequence length="149" mass="17027">MDLSQSHLNKSLVQMENQSPIWHTMSGLNVIMLLSWINATLLDSALPYIFRMNTAKEAWDSLEIRYASLSRSHVIELKKRLQHVKKGSSTIQDYLRQVKVLSDQLATYGAPVIEDDLIIHTLAGPPPIYHPFQTSIQTHSRHDHVSLEE</sequence>
<accession>A0ACC2LTC3</accession>
<protein>
    <submittedName>
        <fullName evidence="1">Uncharacterized protein</fullName>
    </submittedName>
</protein>